<dbReference type="EMBL" id="JAUSUG010000008">
    <property type="protein sequence ID" value="MDQ0254919.1"/>
    <property type="molecule type" value="Genomic_DNA"/>
</dbReference>
<dbReference type="InterPro" id="IPR006428">
    <property type="entry name" value="Portal_SPP1-type"/>
</dbReference>
<proteinExistence type="predicted"/>
<keyword evidence="3" id="KW-1185">Reference proteome</keyword>
<evidence type="ECO:0000313" key="2">
    <source>
        <dbReference type="EMBL" id="MDQ0254919.1"/>
    </source>
</evidence>
<name>A0ABT9ZVM6_9BACI</name>
<protein>
    <submittedName>
        <fullName evidence="2">SPP1 family phage portal protein</fullName>
    </submittedName>
</protein>
<dbReference type="RefSeq" id="WP_307325554.1">
    <property type="nucleotide sequence ID" value="NZ_JAUSUG010000008.1"/>
</dbReference>
<dbReference type="Pfam" id="PF05133">
    <property type="entry name" value="SPP1_portal"/>
    <property type="match status" value="1"/>
</dbReference>
<accession>A0ABT9ZVM6</accession>
<feature type="region of interest" description="Disordered" evidence="1">
    <location>
        <begin position="421"/>
        <end position="459"/>
    </location>
</feature>
<comment type="caution">
    <text evidence="2">The sequence shown here is derived from an EMBL/GenBank/DDBJ whole genome shotgun (WGS) entry which is preliminary data.</text>
</comment>
<evidence type="ECO:0000313" key="3">
    <source>
        <dbReference type="Proteomes" id="UP001230005"/>
    </source>
</evidence>
<reference evidence="2 3" key="1">
    <citation type="submission" date="2023-07" db="EMBL/GenBank/DDBJ databases">
        <title>Genomic Encyclopedia of Type Strains, Phase IV (KMG-IV): sequencing the most valuable type-strain genomes for metagenomic binning, comparative biology and taxonomic classification.</title>
        <authorList>
            <person name="Goeker M."/>
        </authorList>
    </citation>
    <scope>NUCLEOTIDE SEQUENCE [LARGE SCALE GENOMIC DNA]</scope>
    <source>
        <strain evidence="2 3">DSM 9768</strain>
    </source>
</reference>
<evidence type="ECO:0000256" key="1">
    <source>
        <dbReference type="SAM" id="MobiDB-lite"/>
    </source>
</evidence>
<organism evidence="2 3">
    <name type="scientific">Evansella vedderi</name>
    <dbReference type="NCBI Taxonomy" id="38282"/>
    <lineage>
        <taxon>Bacteria</taxon>
        <taxon>Bacillati</taxon>
        <taxon>Bacillota</taxon>
        <taxon>Bacilli</taxon>
        <taxon>Bacillales</taxon>
        <taxon>Bacillaceae</taxon>
        <taxon>Evansella</taxon>
    </lineage>
</organism>
<feature type="compositionally biased region" description="Basic and acidic residues" evidence="1">
    <location>
        <begin position="430"/>
        <end position="441"/>
    </location>
</feature>
<sequence>MKHIIRQIKNNNGLPTAKVIKQLIEEKKGRHKVMRELYERYKAEIGSPAVPIFNRKLEQNESANKINNKLNNDFFGEIVDTKVGYLVGKPISYVYDPKEQVVIDAIRDFNLINNIEDLDSETVKKAAICGYAARQLYVDREGQERVKNINPWECVFITDGRIAEPEYAFRYYTIEHGNEEVIRVEWFNEKHITYYILRKDALEMDPEEPVNPYEHLFDYCTLFGIANNDELQGDAEKVLSLIDAYDRALSDCSSEIEQFRLAYMLIVGMDIDEEILEQMKRTGAIQVDGEPDAPADAKFITKDINDTFIQNTLDRFEENIIRFARHVNFNDEAFGGNASGVAIRYKLMNLENKCITGERKFSSSLRYQYKVLGSAWGKKSIHLDHLEMEYQFSRNLPVNLKEEAETTALLRGHVSENTRLSKLSFVPDPQQEKEEMEKEEAALVGTPNRAHEDPEDDDE</sequence>
<dbReference type="Proteomes" id="UP001230005">
    <property type="component" value="Unassembled WGS sequence"/>
</dbReference>
<dbReference type="InterPro" id="IPR021145">
    <property type="entry name" value="Portal_protein_SPP1_Gp6-like"/>
</dbReference>
<gene>
    <name evidence="2" type="ORF">J2S74_002301</name>
</gene>
<dbReference type="NCBIfam" id="TIGR01538">
    <property type="entry name" value="portal_SPP1"/>
    <property type="match status" value="1"/>
</dbReference>